<dbReference type="HOGENOM" id="CLU_1932768_0_0_1"/>
<organism evidence="1 2">
    <name type="scientific">Daphnia pulex</name>
    <name type="common">Water flea</name>
    <dbReference type="NCBI Taxonomy" id="6669"/>
    <lineage>
        <taxon>Eukaryota</taxon>
        <taxon>Metazoa</taxon>
        <taxon>Ecdysozoa</taxon>
        <taxon>Arthropoda</taxon>
        <taxon>Crustacea</taxon>
        <taxon>Branchiopoda</taxon>
        <taxon>Diplostraca</taxon>
        <taxon>Cladocera</taxon>
        <taxon>Anomopoda</taxon>
        <taxon>Daphniidae</taxon>
        <taxon>Daphnia</taxon>
    </lineage>
</organism>
<dbReference type="AlphaFoldDB" id="E9I727"/>
<sequence>AQVQALSAPAEEVETKRGTKKCKECKGRFRYMRALVSQATWFHSFNIPRTVNSRDGYPMSIEMQEIGTNAIVHFDLGYFAYVSRVSDQGTFYYNGMAGNGELQTVPANLEATATLESVVYFRRYDEGRPRK</sequence>
<feature type="non-terminal residue" evidence="1">
    <location>
        <position position="1"/>
    </location>
</feature>
<dbReference type="Proteomes" id="UP000000305">
    <property type="component" value="Unassembled WGS sequence"/>
</dbReference>
<evidence type="ECO:0000313" key="1">
    <source>
        <dbReference type="EMBL" id="EFX60203.1"/>
    </source>
</evidence>
<reference evidence="1 2" key="1">
    <citation type="journal article" date="2011" name="Science">
        <title>The ecoresponsive genome of Daphnia pulex.</title>
        <authorList>
            <person name="Colbourne J.K."/>
            <person name="Pfrender M.E."/>
            <person name="Gilbert D."/>
            <person name="Thomas W.K."/>
            <person name="Tucker A."/>
            <person name="Oakley T.H."/>
            <person name="Tokishita S."/>
            <person name="Aerts A."/>
            <person name="Arnold G.J."/>
            <person name="Basu M.K."/>
            <person name="Bauer D.J."/>
            <person name="Caceres C.E."/>
            <person name="Carmel L."/>
            <person name="Casola C."/>
            <person name="Choi J.H."/>
            <person name="Detter J.C."/>
            <person name="Dong Q."/>
            <person name="Dusheyko S."/>
            <person name="Eads B.D."/>
            <person name="Frohlich T."/>
            <person name="Geiler-Samerotte K.A."/>
            <person name="Gerlach D."/>
            <person name="Hatcher P."/>
            <person name="Jogdeo S."/>
            <person name="Krijgsveld J."/>
            <person name="Kriventseva E.V."/>
            <person name="Kultz D."/>
            <person name="Laforsch C."/>
            <person name="Lindquist E."/>
            <person name="Lopez J."/>
            <person name="Manak J.R."/>
            <person name="Muller J."/>
            <person name="Pangilinan J."/>
            <person name="Patwardhan R.P."/>
            <person name="Pitluck S."/>
            <person name="Pritham E.J."/>
            <person name="Rechtsteiner A."/>
            <person name="Rho M."/>
            <person name="Rogozin I.B."/>
            <person name="Sakarya O."/>
            <person name="Salamov A."/>
            <person name="Schaack S."/>
            <person name="Shapiro H."/>
            <person name="Shiga Y."/>
            <person name="Skalitzky C."/>
            <person name="Smith Z."/>
            <person name="Souvorov A."/>
            <person name="Sung W."/>
            <person name="Tang Z."/>
            <person name="Tsuchiya D."/>
            <person name="Tu H."/>
            <person name="Vos H."/>
            <person name="Wang M."/>
            <person name="Wolf Y.I."/>
            <person name="Yamagata H."/>
            <person name="Yamada T."/>
            <person name="Ye Y."/>
            <person name="Shaw J.R."/>
            <person name="Andrews J."/>
            <person name="Crease T.J."/>
            <person name="Tang H."/>
            <person name="Lucas S.M."/>
            <person name="Robertson H.M."/>
            <person name="Bork P."/>
            <person name="Koonin E.V."/>
            <person name="Zdobnov E.M."/>
            <person name="Grigoriev I.V."/>
            <person name="Lynch M."/>
            <person name="Boore J.L."/>
        </authorList>
    </citation>
    <scope>NUCLEOTIDE SEQUENCE [LARGE SCALE GENOMIC DNA]</scope>
</reference>
<dbReference type="InParanoid" id="E9I727"/>
<dbReference type="EMBL" id="GL736888">
    <property type="protein sequence ID" value="EFX60203.1"/>
    <property type="molecule type" value="Genomic_DNA"/>
</dbReference>
<dbReference type="KEGG" id="dpx:DAPPUDRAFT_125083"/>
<keyword evidence="2" id="KW-1185">Reference proteome</keyword>
<name>E9I727_DAPPU</name>
<evidence type="ECO:0000313" key="2">
    <source>
        <dbReference type="Proteomes" id="UP000000305"/>
    </source>
</evidence>
<protein>
    <submittedName>
        <fullName evidence="1">Uncharacterized protein</fullName>
    </submittedName>
</protein>
<proteinExistence type="predicted"/>
<accession>E9I727</accession>
<gene>
    <name evidence="1" type="ORF">DAPPUDRAFT_125083</name>
</gene>